<feature type="domain" description="Peptidase M20 dimerisation" evidence="4">
    <location>
        <begin position="193"/>
        <end position="352"/>
    </location>
</feature>
<dbReference type="SUPFAM" id="SSF53187">
    <property type="entry name" value="Zn-dependent exopeptidases"/>
    <property type="match status" value="1"/>
</dbReference>
<dbReference type="RefSeq" id="WP_054971105.1">
    <property type="nucleotide sequence ID" value="NZ_LJCO01000096.1"/>
</dbReference>
<dbReference type="STRING" id="471514.AN477_20770"/>
<sequence>MQTWKSYLDSNQERFLAEFKAFLSIPSVSTLPENKGDVLNAAHWLASRMTDAGLEHAEICETGGHPVVYADWLHAEGAPTILLYGHYDVQPADPLELWQSPPFEPEVRGDRLYARGASDMKGNVLVFIHAVEAHLRTSGRLPLNVKLIVEGEEEIGSPSLPKWIEENQAKLACDYAASSDSAQISRDLPTVIVGTKGMCGLQVDIKTGGTDLHSGLAGGVVRNALHVLTDMISSMHDPDGRVTVAGFYDHVVDPSDAERQMARRIPVSGDVFRQAIGATELVHEPGWSVTECTWFRPTLEVNGMWGGFQGDGTKTVIPCEAHAKITCRLAANQDPDKIRELIRAHILAHTPSGVEASVTPLPGKADPYLMPETHPALSAADAALEKVKQAAPIHMRMGATVPVLGTFKNLLGVEMVSLGFSGLADGLHAPNESVDLGQFYAGGHIYCSFFEHLAK</sequence>
<comment type="caution">
    <text evidence="5">The sequence shown here is derived from an EMBL/GenBank/DDBJ whole genome shotgun (WGS) entry which is preliminary data.</text>
</comment>
<dbReference type="Pfam" id="PF01546">
    <property type="entry name" value="Peptidase_M20"/>
    <property type="match status" value="1"/>
</dbReference>
<dbReference type="PANTHER" id="PTHR43270:SF12">
    <property type="entry name" value="SUCCINYL-DIAMINOPIMELATE DESUCCINYLASE"/>
    <property type="match status" value="1"/>
</dbReference>
<evidence type="ECO:0000256" key="1">
    <source>
        <dbReference type="ARBA" id="ARBA00022670"/>
    </source>
</evidence>
<proteinExistence type="predicted"/>
<dbReference type="Proteomes" id="UP000050482">
    <property type="component" value="Unassembled WGS sequence"/>
</dbReference>
<dbReference type="GO" id="GO:0008233">
    <property type="term" value="F:peptidase activity"/>
    <property type="evidence" value="ECO:0007669"/>
    <property type="project" value="UniProtKB-KW"/>
</dbReference>
<gene>
    <name evidence="5" type="ORF">AN477_20770</name>
</gene>
<reference evidence="5 6" key="1">
    <citation type="submission" date="2015-09" db="EMBL/GenBank/DDBJ databases">
        <title>Draft genome sequence of Alicyclobacillus ferrooxydans DSM 22381.</title>
        <authorList>
            <person name="Hemp J."/>
        </authorList>
    </citation>
    <scope>NUCLEOTIDE SEQUENCE [LARGE SCALE GENOMIC DNA]</scope>
    <source>
        <strain evidence="5 6">TC-34</strain>
    </source>
</reference>
<dbReference type="NCBIfam" id="NF006053">
    <property type="entry name" value="PRK08201.1"/>
    <property type="match status" value="1"/>
</dbReference>
<keyword evidence="2" id="KW-0479">Metal-binding</keyword>
<dbReference type="Gene3D" id="3.40.630.10">
    <property type="entry name" value="Zn peptidases"/>
    <property type="match status" value="1"/>
</dbReference>
<keyword evidence="6" id="KW-1185">Reference proteome</keyword>
<dbReference type="InterPro" id="IPR011650">
    <property type="entry name" value="Peptidase_M20_dimer"/>
</dbReference>
<evidence type="ECO:0000313" key="6">
    <source>
        <dbReference type="Proteomes" id="UP000050482"/>
    </source>
</evidence>
<organism evidence="5 6">
    <name type="scientific">Alicyclobacillus ferrooxydans</name>
    <dbReference type="NCBI Taxonomy" id="471514"/>
    <lineage>
        <taxon>Bacteria</taxon>
        <taxon>Bacillati</taxon>
        <taxon>Bacillota</taxon>
        <taxon>Bacilli</taxon>
        <taxon>Bacillales</taxon>
        <taxon>Alicyclobacillaceae</taxon>
        <taxon>Alicyclobacillus</taxon>
    </lineage>
</organism>
<dbReference type="Gene3D" id="3.30.70.360">
    <property type="match status" value="1"/>
</dbReference>
<protein>
    <submittedName>
        <fullName evidence="5">Peptidase M20</fullName>
    </submittedName>
</protein>
<dbReference type="PATRIC" id="fig|471514.4.peg.1648"/>
<evidence type="ECO:0000259" key="4">
    <source>
        <dbReference type="Pfam" id="PF07687"/>
    </source>
</evidence>
<keyword evidence="1" id="KW-0645">Protease</keyword>
<accession>A0A0P9CD05</accession>
<name>A0A0P9CD05_9BACL</name>
<dbReference type="EMBL" id="LJCO01000096">
    <property type="protein sequence ID" value="KPV40759.1"/>
    <property type="molecule type" value="Genomic_DNA"/>
</dbReference>
<dbReference type="NCBIfam" id="NF006579">
    <property type="entry name" value="PRK09104.1"/>
    <property type="match status" value="1"/>
</dbReference>
<evidence type="ECO:0000313" key="5">
    <source>
        <dbReference type="EMBL" id="KPV40759.1"/>
    </source>
</evidence>
<dbReference type="InterPro" id="IPR051458">
    <property type="entry name" value="Cyt/Met_Dipeptidase"/>
</dbReference>
<dbReference type="GO" id="GO:0006508">
    <property type="term" value="P:proteolysis"/>
    <property type="evidence" value="ECO:0007669"/>
    <property type="project" value="UniProtKB-KW"/>
</dbReference>
<dbReference type="GO" id="GO:0046872">
    <property type="term" value="F:metal ion binding"/>
    <property type="evidence" value="ECO:0007669"/>
    <property type="project" value="UniProtKB-KW"/>
</dbReference>
<keyword evidence="3" id="KW-0378">Hydrolase</keyword>
<dbReference type="AlphaFoldDB" id="A0A0P9CD05"/>
<dbReference type="Pfam" id="PF07687">
    <property type="entry name" value="M20_dimer"/>
    <property type="match status" value="1"/>
</dbReference>
<dbReference type="OrthoDB" id="9761532at2"/>
<evidence type="ECO:0000256" key="2">
    <source>
        <dbReference type="ARBA" id="ARBA00022723"/>
    </source>
</evidence>
<dbReference type="InterPro" id="IPR002933">
    <property type="entry name" value="Peptidase_M20"/>
</dbReference>
<dbReference type="PANTHER" id="PTHR43270">
    <property type="entry name" value="BETA-ALA-HIS DIPEPTIDASE"/>
    <property type="match status" value="1"/>
</dbReference>
<evidence type="ECO:0000256" key="3">
    <source>
        <dbReference type="ARBA" id="ARBA00022801"/>
    </source>
</evidence>